<protein>
    <submittedName>
        <fullName evidence="2">Uncharacterized protein</fullName>
    </submittedName>
</protein>
<name>A0AAN6HEK7_9PEZI</name>
<evidence type="ECO:0000256" key="1">
    <source>
        <dbReference type="SAM" id="MobiDB-lite"/>
    </source>
</evidence>
<evidence type="ECO:0000313" key="3">
    <source>
        <dbReference type="Proteomes" id="UP001175353"/>
    </source>
</evidence>
<organism evidence="2 3">
    <name type="scientific">Friedmanniomyces endolithicus</name>
    <dbReference type="NCBI Taxonomy" id="329885"/>
    <lineage>
        <taxon>Eukaryota</taxon>
        <taxon>Fungi</taxon>
        <taxon>Dikarya</taxon>
        <taxon>Ascomycota</taxon>
        <taxon>Pezizomycotina</taxon>
        <taxon>Dothideomycetes</taxon>
        <taxon>Dothideomycetidae</taxon>
        <taxon>Mycosphaerellales</taxon>
        <taxon>Teratosphaeriaceae</taxon>
        <taxon>Friedmanniomyces</taxon>
    </lineage>
</organism>
<feature type="compositionally biased region" description="Acidic residues" evidence="1">
    <location>
        <begin position="190"/>
        <end position="199"/>
    </location>
</feature>
<accession>A0AAN6HEK7</accession>
<reference evidence="2" key="1">
    <citation type="submission" date="2023-06" db="EMBL/GenBank/DDBJ databases">
        <title>Black Yeasts Isolated from many extreme environments.</title>
        <authorList>
            <person name="Coleine C."/>
            <person name="Stajich J.E."/>
            <person name="Selbmann L."/>
        </authorList>
    </citation>
    <scope>NUCLEOTIDE SEQUENCE</scope>
    <source>
        <strain evidence="2">CCFEE 5200</strain>
    </source>
</reference>
<comment type="caution">
    <text evidence="2">The sequence shown here is derived from an EMBL/GenBank/DDBJ whole genome shotgun (WGS) entry which is preliminary data.</text>
</comment>
<dbReference type="AlphaFoldDB" id="A0AAN6HEK7"/>
<sequence length="213" mass="23384">MDSKNPASYKEDGGMIPIKDIPSISLGRPLVRIPLAPRLAAATPLFTKRTFGQKQPRVPQVSRYAALFAEQAKAKAAKEAEQDPRAVKVATKANDIFWMVQSVLQAARIRATAAQIVRMTYGPMLVRRDPGKIDEYDAHGGQMVGAGHFTGTLYYGVPAAEMVKEGCEGVCERFASLHVEEDEEVGYEEMEAEAEDDYDVSSWSGRMGDSPAW</sequence>
<dbReference type="Proteomes" id="UP001175353">
    <property type="component" value="Unassembled WGS sequence"/>
</dbReference>
<feature type="region of interest" description="Disordered" evidence="1">
    <location>
        <begin position="190"/>
        <end position="213"/>
    </location>
</feature>
<evidence type="ECO:0000313" key="2">
    <source>
        <dbReference type="EMBL" id="KAK0963675.1"/>
    </source>
</evidence>
<proteinExistence type="predicted"/>
<dbReference type="EMBL" id="JAUJLE010000272">
    <property type="protein sequence ID" value="KAK0963675.1"/>
    <property type="molecule type" value="Genomic_DNA"/>
</dbReference>
<keyword evidence="3" id="KW-1185">Reference proteome</keyword>
<gene>
    <name evidence="2" type="ORF">LTR91_018849</name>
</gene>